<evidence type="ECO:0000313" key="1">
    <source>
        <dbReference type="EMBL" id="PNF57632.1"/>
    </source>
</evidence>
<sequence length="117" mass="12889">MRCNIELLDSNHNAWFTGTRDLPADYMLKLAAERKPAVMAQGLEFAQNAIPFFGGQLVKVVKAGGSEDQIDKAVIEFALATVVVESCLGVSDEDLLGRHFNLVVYDDGLVRYDRLDA</sequence>
<organism evidence="1 2">
    <name type="scientific">Stutzerimonas stutzeri</name>
    <name type="common">Pseudomonas stutzeri</name>
    <dbReference type="NCBI Taxonomy" id="316"/>
    <lineage>
        <taxon>Bacteria</taxon>
        <taxon>Pseudomonadati</taxon>
        <taxon>Pseudomonadota</taxon>
        <taxon>Gammaproteobacteria</taxon>
        <taxon>Pseudomonadales</taxon>
        <taxon>Pseudomonadaceae</taxon>
        <taxon>Stutzerimonas</taxon>
    </lineage>
</organism>
<dbReference type="Proteomes" id="UP000236003">
    <property type="component" value="Unassembled WGS sequence"/>
</dbReference>
<evidence type="ECO:0000313" key="2">
    <source>
        <dbReference type="Proteomes" id="UP000236003"/>
    </source>
</evidence>
<accession>A0A2N8R968</accession>
<comment type="caution">
    <text evidence="1">The sequence shown here is derived from an EMBL/GenBank/DDBJ whole genome shotgun (WGS) entry which is preliminary data.</text>
</comment>
<gene>
    <name evidence="1" type="ORF">CXK99_20815</name>
</gene>
<name>A0A2N8R968_STUST</name>
<proteinExistence type="predicted"/>
<dbReference type="EMBL" id="POUM01000024">
    <property type="protein sequence ID" value="PNF57632.1"/>
    <property type="molecule type" value="Genomic_DNA"/>
</dbReference>
<protein>
    <submittedName>
        <fullName evidence="1">Uncharacterized protein</fullName>
    </submittedName>
</protein>
<reference evidence="1 2" key="1">
    <citation type="submission" date="2018-01" db="EMBL/GenBank/DDBJ databases">
        <title>Denitrification phenotypes of diverse strains of Pseudomonas stutzeri.</title>
        <authorList>
            <person name="Milligan D.A."/>
            <person name="Bergaust L."/>
            <person name="Bakken L.R."/>
            <person name="Frostegard A."/>
        </authorList>
    </citation>
    <scope>NUCLEOTIDE SEQUENCE [LARGE SCALE GENOMIC DNA]</scope>
    <source>
        <strain evidence="1 2">CCUG 44592</strain>
    </source>
</reference>
<dbReference type="AlphaFoldDB" id="A0A2N8R968"/>
<dbReference type="RefSeq" id="WP_102821643.1">
    <property type="nucleotide sequence ID" value="NZ_JAMOHR010000030.1"/>
</dbReference>